<dbReference type="EC" id="5.1.3.2" evidence="2"/>
<evidence type="ECO:0000313" key="3">
    <source>
        <dbReference type="Proteomes" id="UP000548326"/>
    </source>
</evidence>
<dbReference type="RefSeq" id="WP_183588490.1">
    <property type="nucleotide sequence ID" value="NZ_JACHCA010000009.1"/>
</dbReference>
<dbReference type="AlphaFoldDB" id="A0A841JGF3"/>
<dbReference type="Gene3D" id="3.40.50.720">
    <property type="entry name" value="NAD(P)-binding Rossmann-like Domain"/>
    <property type="match status" value="1"/>
</dbReference>
<organism evidence="2 3">
    <name type="scientific">Mucilaginibacter lappiensis</name>
    <dbReference type="NCBI Taxonomy" id="354630"/>
    <lineage>
        <taxon>Bacteria</taxon>
        <taxon>Pseudomonadati</taxon>
        <taxon>Bacteroidota</taxon>
        <taxon>Sphingobacteriia</taxon>
        <taxon>Sphingobacteriales</taxon>
        <taxon>Sphingobacteriaceae</taxon>
        <taxon>Mucilaginibacter</taxon>
    </lineage>
</organism>
<name>A0A841JGF3_9SPHI</name>
<proteinExistence type="predicted"/>
<dbReference type="PANTHER" id="PTHR43245">
    <property type="entry name" value="BIFUNCTIONAL POLYMYXIN RESISTANCE PROTEIN ARNA"/>
    <property type="match status" value="1"/>
</dbReference>
<reference evidence="2 3" key="1">
    <citation type="submission" date="2020-08" db="EMBL/GenBank/DDBJ databases">
        <title>Genomic Encyclopedia of Type Strains, Phase IV (KMG-V): Genome sequencing to study the core and pangenomes of soil and plant-associated prokaryotes.</title>
        <authorList>
            <person name="Whitman W."/>
        </authorList>
    </citation>
    <scope>NUCLEOTIDE SEQUENCE [LARGE SCALE GENOMIC DNA]</scope>
    <source>
        <strain evidence="2 3">MP601</strain>
    </source>
</reference>
<accession>A0A841JGF3</accession>
<dbReference type="Proteomes" id="UP000548326">
    <property type="component" value="Unassembled WGS sequence"/>
</dbReference>
<comment type="caution">
    <text evidence="2">The sequence shown here is derived from an EMBL/GenBank/DDBJ whole genome shotgun (WGS) entry which is preliminary data.</text>
</comment>
<evidence type="ECO:0000259" key="1">
    <source>
        <dbReference type="Pfam" id="PF01370"/>
    </source>
</evidence>
<dbReference type="EMBL" id="JACHCA010000009">
    <property type="protein sequence ID" value="MBB6129382.1"/>
    <property type="molecule type" value="Genomic_DNA"/>
</dbReference>
<protein>
    <submittedName>
        <fullName evidence="2">UDP-glucose 4-epimerase</fullName>
        <ecNumber evidence="2">5.1.3.2</ecNumber>
    </submittedName>
</protein>
<feature type="domain" description="NAD-dependent epimerase/dehydratase" evidence="1">
    <location>
        <begin position="3"/>
        <end position="212"/>
    </location>
</feature>
<sequence>MSILVTGSAGHLGEAILRSLKAQGRQAQGVDIKASAFTDHIGSITNREFVRNCLKDVQAVIHTATLHKPHIATHTNQDFIDTNVSGTLVLLEEAVAAGITTFVYTSTTSTFGAAMNPAPGEPATWITEEVTPIPKNIYGVTKIAAENLCEMFARKHGLGVVILRTSRFFPEADDDATVRGKYSAPNVQANELLYRRVEIEDVVDAHILAVEKAPTIAFGRYIISATTPFTQGDRAMLHTDAPEVVKRLFPDYKQLFASQEWTMFPHIDRVYVNSRARTELGWQPKYDFSYVLKCLGAGTDFRSRLSREVGSKGYHDTVFEQGPYPVE</sequence>
<dbReference type="InterPro" id="IPR036291">
    <property type="entry name" value="NAD(P)-bd_dom_sf"/>
</dbReference>
<gene>
    <name evidence="2" type="ORF">HDF22_003508</name>
</gene>
<dbReference type="PANTHER" id="PTHR43245:SF54">
    <property type="entry name" value="BLL0593 PROTEIN"/>
    <property type="match status" value="1"/>
</dbReference>
<dbReference type="InterPro" id="IPR001509">
    <property type="entry name" value="Epimerase_deHydtase"/>
</dbReference>
<dbReference type="GO" id="GO:0003978">
    <property type="term" value="F:UDP-glucose 4-epimerase activity"/>
    <property type="evidence" value="ECO:0007669"/>
    <property type="project" value="UniProtKB-EC"/>
</dbReference>
<dbReference type="Pfam" id="PF01370">
    <property type="entry name" value="Epimerase"/>
    <property type="match status" value="1"/>
</dbReference>
<keyword evidence="2" id="KW-0413">Isomerase</keyword>
<dbReference type="SUPFAM" id="SSF51735">
    <property type="entry name" value="NAD(P)-binding Rossmann-fold domains"/>
    <property type="match status" value="1"/>
</dbReference>
<evidence type="ECO:0000313" key="2">
    <source>
        <dbReference type="EMBL" id="MBB6129382.1"/>
    </source>
</evidence>
<dbReference type="InterPro" id="IPR050177">
    <property type="entry name" value="Lipid_A_modif_metabolic_enz"/>
</dbReference>